<protein>
    <submittedName>
        <fullName evidence="9">ABC transporter permease</fullName>
    </submittedName>
</protein>
<comment type="subcellular location">
    <subcellularLocation>
        <location evidence="1 7">Cell membrane</location>
        <topology evidence="1 7">Multi-pass membrane protein</topology>
    </subcellularLocation>
</comment>
<feature type="domain" description="ABC transmembrane type-1" evidence="8">
    <location>
        <begin position="94"/>
        <end position="283"/>
    </location>
</feature>
<keyword evidence="3" id="KW-1003">Cell membrane</keyword>
<dbReference type="STRING" id="1672749.BJF92_02925"/>
<keyword evidence="2 7" id="KW-0813">Transport</keyword>
<name>A0A1Q9ACC3_9HYPH</name>
<dbReference type="Proteomes" id="UP000186143">
    <property type="component" value="Unassembled WGS sequence"/>
</dbReference>
<dbReference type="AlphaFoldDB" id="A0A1Q9ACC3"/>
<evidence type="ECO:0000313" key="9">
    <source>
        <dbReference type="EMBL" id="OLP52540.1"/>
    </source>
</evidence>
<dbReference type="CDD" id="cd06261">
    <property type="entry name" value="TM_PBP2"/>
    <property type="match status" value="1"/>
</dbReference>
<sequence>MSTAPRFRDKILPVATILVAIVVLWYGAAAWLNAPFERDTAARAGTTIALTDLLKNTMAQERPVLPAPHQVFAELWDTTVNKPITSKRSLVYHAWVTLSATLLGFAIGTVLGILLAIGIVHNRAMDRSLMPWVIASQTVPILAVAPMIIVVLNAIGLSGLLPKALISTYLSFFPIVVGMVKGLRSPEQIQLDLMRTYDASAAQVLTKLRWPAAMPYLFTSLKVAIAISLVGAIVGELPTGAVAGLGARLLAGSYYGQTVQIWSALFMAAGLAAVLVLVVGMLHAMVLKRMGARP</sequence>
<dbReference type="SUPFAM" id="SSF161098">
    <property type="entry name" value="MetI-like"/>
    <property type="match status" value="1"/>
</dbReference>
<dbReference type="Pfam" id="PF00528">
    <property type="entry name" value="BPD_transp_1"/>
    <property type="match status" value="1"/>
</dbReference>
<keyword evidence="4 7" id="KW-0812">Transmembrane</keyword>
<feature type="transmembrane region" description="Helical" evidence="7">
    <location>
        <begin position="12"/>
        <end position="32"/>
    </location>
</feature>
<evidence type="ECO:0000256" key="1">
    <source>
        <dbReference type="ARBA" id="ARBA00004651"/>
    </source>
</evidence>
<evidence type="ECO:0000256" key="5">
    <source>
        <dbReference type="ARBA" id="ARBA00022989"/>
    </source>
</evidence>
<dbReference type="EMBL" id="MKIO01000048">
    <property type="protein sequence ID" value="OLP52540.1"/>
    <property type="molecule type" value="Genomic_DNA"/>
</dbReference>
<dbReference type="GO" id="GO:0005886">
    <property type="term" value="C:plasma membrane"/>
    <property type="evidence" value="ECO:0007669"/>
    <property type="project" value="UniProtKB-SubCell"/>
</dbReference>
<dbReference type="RefSeq" id="WP_075637362.1">
    <property type="nucleotide sequence ID" value="NZ_MKIO01000048.1"/>
</dbReference>
<keyword evidence="5 7" id="KW-1133">Transmembrane helix</keyword>
<evidence type="ECO:0000259" key="8">
    <source>
        <dbReference type="PROSITE" id="PS50928"/>
    </source>
</evidence>
<evidence type="ECO:0000256" key="6">
    <source>
        <dbReference type="ARBA" id="ARBA00023136"/>
    </source>
</evidence>
<evidence type="ECO:0000256" key="4">
    <source>
        <dbReference type="ARBA" id="ARBA00022692"/>
    </source>
</evidence>
<dbReference type="PROSITE" id="PS50928">
    <property type="entry name" value="ABC_TM1"/>
    <property type="match status" value="1"/>
</dbReference>
<feature type="transmembrane region" description="Helical" evidence="7">
    <location>
        <begin position="261"/>
        <end position="287"/>
    </location>
</feature>
<feature type="transmembrane region" description="Helical" evidence="7">
    <location>
        <begin position="216"/>
        <end position="241"/>
    </location>
</feature>
<evidence type="ECO:0000313" key="10">
    <source>
        <dbReference type="Proteomes" id="UP000186143"/>
    </source>
</evidence>
<feature type="transmembrane region" description="Helical" evidence="7">
    <location>
        <begin position="161"/>
        <end position="180"/>
    </location>
</feature>
<dbReference type="InterPro" id="IPR035906">
    <property type="entry name" value="MetI-like_sf"/>
</dbReference>
<dbReference type="PANTHER" id="PTHR30151:SF20">
    <property type="entry name" value="ABC TRANSPORTER PERMEASE PROTEIN HI_0355-RELATED"/>
    <property type="match status" value="1"/>
</dbReference>
<dbReference type="InterPro" id="IPR000515">
    <property type="entry name" value="MetI-like"/>
</dbReference>
<gene>
    <name evidence="9" type="ORF">BJF92_02925</name>
</gene>
<feature type="transmembrane region" description="Helical" evidence="7">
    <location>
        <begin position="132"/>
        <end position="155"/>
    </location>
</feature>
<dbReference type="PANTHER" id="PTHR30151">
    <property type="entry name" value="ALKANE SULFONATE ABC TRANSPORTER-RELATED, MEMBRANE SUBUNIT"/>
    <property type="match status" value="1"/>
</dbReference>
<comment type="caution">
    <text evidence="9">The sequence shown here is derived from an EMBL/GenBank/DDBJ whole genome shotgun (WGS) entry which is preliminary data.</text>
</comment>
<organism evidence="9 10">
    <name type="scientific">Xaviernesmea rhizosphaerae</name>
    <dbReference type="NCBI Taxonomy" id="1672749"/>
    <lineage>
        <taxon>Bacteria</taxon>
        <taxon>Pseudomonadati</taxon>
        <taxon>Pseudomonadota</taxon>
        <taxon>Alphaproteobacteria</taxon>
        <taxon>Hyphomicrobiales</taxon>
        <taxon>Rhizobiaceae</taxon>
        <taxon>Rhizobium/Agrobacterium group</taxon>
        <taxon>Xaviernesmea</taxon>
    </lineage>
</organism>
<proteinExistence type="inferred from homology"/>
<reference evidence="9 10" key="1">
    <citation type="submission" date="2016-09" db="EMBL/GenBank/DDBJ databases">
        <title>Rhizobium sp. nov., a novel species isolated from the rice rhizosphere.</title>
        <authorList>
            <person name="Zhao J."/>
            <person name="Zhang X."/>
        </authorList>
    </citation>
    <scope>NUCLEOTIDE SEQUENCE [LARGE SCALE GENOMIC DNA]</scope>
    <source>
        <strain evidence="9 10">MH17</strain>
    </source>
</reference>
<evidence type="ECO:0000256" key="7">
    <source>
        <dbReference type="RuleBase" id="RU363032"/>
    </source>
</evidence>
<dbReference type="OrthoDB" id="4926350at2"/>
<keyword evidence="6 7" id="KW-0472">Membrane</keyword>
<dbReference type="Gene3D" id="1.10.3720.10">
    <property type="entry name" value="MetI-like"/>
    <property type="match status" value="1"/>
</dbReference>
<evidence type="ECO:0000256" key="3">
    <source>
        <dbReference type="ARBA" id="ARBA00022475"/>
    </source>
</evidence>
<comment type="similarity">
    <text evidence="7">Belongs to the binding-protein-dependent transport system permease family.</text>
</comment>
<dbReference type="GO" id="GO:0055085">
    <property type="term" value="P:transmembrane transport"/>
    <property type="evidence" value="ECO:0007669"/>
    <property type="project" value="InterPro"/>
</dbReference>
<evidence type="ECO:0000256" key="2">
    <source>
        <dbReference type="ARBA" id="ARBA00022448"/>
    </source>
</evidence>
<feature type="transmembrane region" description="Helical" evidence="7">
    <location>
        <begin position="92"/>
        <end position="120"/>
    </location>
</feature>
<accession>A0A1Q9ACC3</accession>